<dbReference type="InterPro" id="IPR035965">
    <property type="entry name" value="PAS-like_dom_sf"/>
</dbReference>
<dbReference type="AlphaFoldDB" id="A0A498R4T5"/>
<evidence type="ECO:0000256" key="1">
    <source>
        <dbReference type="ARBA" id="ARBA00022741"/>
    </source>
</evidence>
<dbReference type="GO" id="GO:0003677">
    <property type="term" value="F:DNA binding"/>
    <property type="evidence" value="ECO:0007669"/>
    <property type="project" value="UniProtKB-KW"/>
</dbReference>
<dbReference type="PROSITE" id="PS00675">
    <property type="entry name" value="SIGMA54_INTERACT_1"/>
    <property type="match status" value="1"/>
</dbReference>
<dbReference type="Gene3D" id="3.40.50.300">
    <property type="entry name" value="P-loop containing nucleotide triphosphate hydrolases"/>
    <property type="match status" value="1"/>
</dbReference>
<dbReference type="InterPro" id="IPR025662">
    <property type="entry name" value="Sigma_54_int_dom_ATP-bd_1"/>
</dbReference>
<dbReference type="FunFam" id="3.40.50.300:FF:000006">
    <property type="entry name" value="DNA-binding transcriptional regulator NtrC"/>
    <property type="match status" value="1"/>
</dbReference>
<accession>A0A498R4T5</accession>
<dbReference type="PROSITE" id="PS50045">
    <property type="entry name" value="SIGMA54_INTERACT_4"/>
    <property type="match status" value="1"/>
</dbReference>
<dbReference type="EMBL" id="UPPP01000059">
    <property type="protein sequence ID" value="VBB05820.1"/>
    <property type="molecule type" value="Genomic_DNA"/>
</dbReference>
<evidence type="ECO:0000256" key="2">
    <source>
        <dbReference type="ARBA" id="ARBA00022797"/>
    </source>
</evidence>
<dbReference type="InterPro" id="IPR058031">
    <property type="entry name" value="AAA_lid_NorR"/>
</dbReference>
<keyword evidence="5" id="KW-0238">DNA-binding</keyword>
<dbReference type="CDD" id="cd00009">
    <property type="entry name" value="AAA"/>
    <property type="match status" value="1"/>
</dbReference>
<evidence type="ECO:0000313" key="12">
    <source>
        <dbReference type="EMBL" id="VBB05820.1"/>
    </source>
</evidence>
<dbReference type="SUPFAM" id="SSF46689">
    <property type="entry name" value="Homeodomain-like"/>
    <property type="match status" value="1"/>
</dbReference>
<dbReference type="InterPro" id="IPR045865">
    <property type="entry name" value="ACT-like_dom_sf"/>
</dbReference>
<dbReference type="PROSITE" id="PS51671">
    <property type="entry name" value="ACT"/>
    <property type="match status" value="1"/>
</dbReference>
<keyword evidence="13" id="KW-1185">Reference proteome</keyword>
<dbReference type="InterPro" id="IPR013656">
    <property type="entry name" value="PAS_4"/>
</dbReference>
<dbReference type="PROSITE" id="PS00688">
    <property type="entry name" value="SIGMA54_INTERACT_3"/>
    <property type="match status" value="1"/>
</dbReference>
<protein>
    <recommendedName>
        <fullName evidence="8">HTH-type transcriptional regulatory protein TyrR</fullName>
    </recommendedName>
</protein>
<dbReference type="SMART" id="SM00091">
    <property type="entry name" value="PAS"/>
    <property type="match status" value="1"/>
</dbReference>
<dbReference type="CDD" id="cd00130">
    <property type="entry name" value="PAS"/>
    <property type="match status" value="1"/>
</dbReference>
<proteinExistence type="predicted"/>
<dbReference type="Pfam" id="PF18024">
    <property type="entry name" value="HTH_50"/>
    <property type="match status" value="1"/>
</dbReference>
<dbReference type="Proteomes" id="UP000277811">
    <property type="component" value="Unassembled WGS sequence"/>
</dbReference>
<sequence length="524" mass="59005">MHNLCLKIPNVDRVGLVLDISRVLAERHINIVSMEVELNTVYLETEQLSPADQEYVREHIKNIPQVNDVFVIELMPHQEKAEQLKAVLTSVSDGIIAIDHQSRITQYNPAAEKIVHIPAVDVLGKSIREVFPSDLPLLAALQQGTVYNNREIMLDRTKSHFLASGRPVKDQTGRSIGAVAILKDISDVRALIYTVTGQLTLTFDELLYTSSAMRRVVDMAKAIAGGHSTVLIRGETGTGKELLARALHSASPRKDKMLVPLNCAAIPDTLLESELFGYEKGAFTGATKSGKQGLFEFANEGTIFLDEIGELSSHLQAKLLRVLQDGKVRRIGGTREIPVNVRILAATNRNLEDMIAKGRFREDLYYRLNVIPLFIPPLRERREDIPILAHFFLRRFAARMQKTANVISETALNKLTHYHWPGNIRELENVIERAVNIVNDTAILAEHIILDHDYTSLPPDSQTLPPRTLDEMIQEVEKDILQKSLRQYRTSRQLGHALGLSHTAILKKLRKYNLSLNDNFTQRE</sequence>
<dbReference type="PANTHER" id="PTHR32071:SF57">
    <property type="entry name" value="C4-DICARBOXYLATE TRANSPORT TRANSCRIPTIONAL REGULATORY PROTEIN DCTD"/>
    <property type="match status" value="1"/>
</dbReference>
<dbReference type="InterPro" id="IPR000014">
    <property type="entry name" value="PAS"/>
</dbReference>
<dbReference type="Gene3D" id="1.10.8.60">
    <property type="match status" value="1"/>
</dbReference>
<feature type="domain" description="PAS" evidence="10">
    <location>
        <begin position="80"/>
        <end position="149"/>
    </location>
</feature>
<dbReference type="SUPFAM" id="SSF52540">
    <property type="entry name" value="P-loop containing nucleoside triphosphate hydrolases"/>
    <property type="match status" value="1"/>
</dbReference>
<keyword evidence="6" id="KW-0010">Activator</keyword>
<keyword evidence="4" id="KW-0805">Transcription regulation</keyword>
<dbReference type="GO" id="GO:0006355">
    <property type="term" value="P:regulation of DNA-templated transcription"/>
    <property type="evidence" value="ECO:0007669"/>
    <property type="project" value="InterPro"/>
</dbReference>
<dbReference type="RefSeq" id="WP_122626789.1">
    <property type="nucleotide sequence ID" value="NZ_UPPP01000059.1"/>
</dbReference>
<dbReference type="InterPro" id="IPR002078">
    <property type="entry name" value="Sigma_54_int"/>
</dbReference>
<dbReference type="Pfam" id="PF25601">
    <property type="entry name" value="AAA_lid_14"/>
    <property type="match status" value="1"/>
</dbReference>
<organism evidence="12 13">
    <name type="scientific">Lucifera butyrica</name>
    <dbReference type="NCBI Taxonomy" id="1351585"/>
    <lineage>
        <taxon>Bacteria</taxon>
        <taxon>Bacillati</taxon>
        <taxon>Bacillota</taxon>
        <taxon>Negativicutes</taxon>
        <taxon>Veillonellales</taxon>
        <taxon>Veillonellaceae</taxon>
        <taxon>Lucifera</taxon>
    </lineage>
</organism>
<feature type="domain" description="ACT" evidence="11">
    <location>
        <begin position="5"/>
        <end position="74"/>
    </location>
</feature>
<dbReference type="PROSITE" id="PS00676">
    <property type="entry name" value="SIGMA54_INTERACT_2"/>
    <property type="match status" value="1"/>
</dbReference>
<evidence type="ECO:0000256" key="6">
    <source>
        <dbReference type="ARBA" id="ARBA00023159"/>
    </source>
</evidence>
<dbReference type="Pfam" id="PF08448">
    <property type="entry name" value="PAS_4"/>
    <property type="match status" value="1"/>
</dbReference>
<dbReference type="InterPro" id="IPR027417">
    <property type="entry name" value="P-loop_NTPase"/>
</dbReference>
<dbReference type="Gene3D" id="3.30.70.260">
    <property type="match status" value="1"/>
</dbReference>
<dbReference type="GO" id="GO:0005524">
    <property type="term" value="F:ATP binding"/>
    <property type="evidence" value="ECO:0007669"/>
    <property type="project" value="UniProtKB-KW"/>
</dbReference>
<dbReference type="OrthoDB" id="9803970at2"/>
<keyword evidence="7" id="KW-0804">Transcription</keyword>
<dbReference type="Gene3D" id="3.30.450.20">
    <property type="entry name" value="PAS domain"/>
    <property type="match status" value="1"/>
</dbReference>
<evidence type="ECO:0000256" key="5">
    <source>
        <dbReference type="ARBA" id="ARBA00023125"/>
    </source>
</evidence>
<evidence type="ECO:0000259" key="11">
    <source>
        <dbReference type="PROSITE" id="PS51671"/>
    </source>
</evidence>
<dbReference type="SMART" id="SM00382">
    <property type="entry name" value="AAA"/>
    <property type="match status" value="1"/>
</dbReference>
<dbReference type="PROSITE" id="PS50112">
    <property type="entry name" value="PAS"/>
    <property type="match status" value="1"/>
</dbReference>
<dbReference type="InterPro" id="IPR030828">
    <property type="entry name" value="HTH_TyrR"/>
</dbReference>
<dbReference type="NCBIfam" id="TIGR04381">
    <property type="entry name" value="HTH_TypR"/>
    <property type="match status" value="1"/>
</dbReference>
<evidence type="ECO:0000256" key="7">
    <source>
        <dbReference type="ARBA" id="ARBA00023163"/>
    </source>
</evidence>
<dbReference type="Gene3D" id="1.10.10.60">
    <property type="entry name" value="Homeodomain-like"/>
    <property type="match status" value="1"/>
</dbReference>
<evidence type="ECO:0000256" key="3">
    <source>
        <dbReference type="ARBA" id="ARBA00022840"/>
    </source>
</evidence>
<dbReference type="SUPFAM" id="SSF55021">
    <property type="entry name" value="ACT-like"/>
    <property type="match status" value="1"/>
</dbReference>
<evidence type="ECO:0000259" key="9">
    <source>
        <dbReference type="PROSITE" id="PS50045"/>
    </source>
</evidence>
<gene>
    <name evidence="12" type="ORF">LUCI_1031</name>
</gene>
<feature type="domain" description="Sigma-54 factor interaction" evidence="9">
    <location>
        <begin position="206"/>
        <end position="436"/>
    </location>
</feature>
<dbReference type="InterPro" id="IPR025943">
    <property type="entry name" value="Sigma_54_int_dom_ATP-bd_2"/>
</dbReference>
<evidence type="ECO:0000256" key="4">
    <source>
        <dbReference type="ARBA" id="ARBA00023015"/>
    </source>
</evidence>
<dbReference type="InterPro" id="IPR003593">
    <property type="entry name" value="AAA+_ATPase"/>
</dbReference>
<dbReference type="InterPro" id="IPR025944">
    <property type="entry name" value="Sigma_54_int_dom_CS"/>
</dbReference>
<reference evidence="12 13" key="1">
    <citation type="submission" date="2018-06" db="EMBL/GenBank/DDBJ databases">
        <authorList>
            <person name="Strepis N."/>
        </authorList>
    </citation>
    <scope>NUCLEOTIDE SEQUENCE [LARGE SCALE GENOMIC DNA]</scope>
    <source>
        <strain evidence="12">LUCI</strain>
    </source>
</reference>
<evidence type="ECO:0000256" key="8">
    <source>
        <dbReference type="ARBA" id="ARBA00029500"/>
    </source>
</evidence>
<evidence type="ECO:0000259" key="10">
    <source>
        <dbReference type="PROSITE" id="PS50112"/>
    </source>
</evidence>
<dbReference type="NCBIfam" id="TIGR00229">
    <property type="entry name" value="sensory_box"/>
    <property type="match status" value="1"/>
</dbReference>
<keyword evidence="2" id="KW-0058">Aromatic hydrocarbons catabolism</keyword>
<dbReference type="Pfam" id="PF00158">
    <property type="entry name" value="Sigma54_activat"/>
    <property type="match status" value="1"/>
</dbReference>
<evidence type="ECO:0000313" key="13">
    <source>
        <dbReference type="Proteomes" id="UP000277811"/>
    </source>
</evidence>
<keyword evidence="3" id="KW-0067">ATP-binding</keyword>
<dbReference type="SUPFAM" id="SSF55785">
    <property type="entry name" value="PYP-like sensor domain (PAS domain)"/>
    <property type="match status" value="1"/>
</dbReference>
<dbReference type="InterPro" id="IPR009057">
    <property type="entry name" value="Homeodomain-like_sf"/>
</dbReference>
<dbReference type="PANTHER" id="PTHR32071">
    <property type="entry name" value="TRANSCRIPTIONAL REGULATORY PROTEIN"/>
    <property type="match status" value="1"/>
</dbReference>
<keyword evidence="1" id="KW-0547">Nucleotide-binding</keyword>
<name>A0A498R4T5_9FIRM</name>
<dbReference type="InterPro" id="IPR002912">
    <property type="entry name" value="ACT_dom"/>
</dbReference>